<dbReference type="OrthoDB" id="997591at2759"/>
<gene>
    <name evidence="1" type="ORF">GOBAR_AA31877</name>
</gene>
<evidence type="ECO:0000313" key="2">
    <source>
        <dbReference type="Proteomes" id="UP000239757"/>
    </source>
</evidence>
<evidence type="ECO:0000313" key="1">
    <source>
        <dbReference type="EMBL" id="PPR88814.1"/>
    </source>
</evidence>
<dbReference type="PANTHER" id="PTHR31286">
    <property type="entry name" value="GLYCINE-RICH CELL WALL STRUCTURAL PROTEIN 1.8-LIKE"/>
    <property type="match status" value="1"/>
</dbReference>
<dbReference type="InterPro" id="IPR040256">
    <property type="entry name" value="At4g02000-like"/>
</dbReference>
<protein>
    <submittedName>
        <fullName evidence="1">Uncharacterized protein</fullName>
    </submittedName>
</protein>
<proteinExistence type="predicted"/>
<reference evidence="1 2" key="1">
    <citation type="submission" date="2015-01" db="EMBL/GenBank/DDBJ databases">
        <title>Genome of allotetraploid Gossypium barbadense reveals genomic plasticity and fiber elongation in cotton evolution.</title>
        <authorList>
            <person name="Chen X."/>
            <person name="Liu X."/>
            <person name="Zhao B."/>
            <person name="Zheng H."/>
            <person name="Hu Y."/>
            <person name="Lu G."/>
            <person name="Yang C."/>
            <person name="Chen J."/>
            <person name="Shan C."/>
            <person name="Zhang L."/>
            <person name="Zhou Y."/>
            <person name="Wang L."/>
            <person name="Guo W."/>
            <person name="Bai Y."/>
            <person name="Ruan J."/>
            <person name="Shangguan X."/>
            <person name="Mao Y."/>
            <person name="Jiang J."/>
            <person name="Zhu Y."/>
            <person name="Lei J."/>
            <person name="Kang H."/>
            <person name="Chen S."/>
            <person name="He X."/>
            <person name="Wang R."/>
            <person name="Wang Y."/>
            <person name="Chen J."/>
            <person name="Wang L."/>
            <person name="Yu S."/>
            <person name="Wang B."/>
            <person name="Wei J."/>
            <person name="Song S."/>
            <person name="Lu X."/>
            <person name="Gao Z."/>
            <person name="Gu W."/>
            <person name="Deng X."/>
            <person name="Ma D."/>
            <person name="Wang S."/>
            <person name="Liang W."/>
            <person name="Fang L."/>
            <person name="Cai C."/>
            <person name="Zhu X."/>
            <person name="Zhou B."/>
            <person name="Zhang Y."/>
            <person name="Chen Z."/>
            <person name="Xu S."/>
            <person name="Zhu R."/>
            <person name="Wang S."/>
            <person name="Zhang T."/>
            <person name="Zhao G."/>
        </authorList>
    </citation>
    <scope>NUCLEOTIDE SEQUENCE [LARGE SCALE GENOMIC DNA]</scope>
    <source>
        <strain evidence="2">cv. Xinhai21</strain>
        <tissue evidence="1">Leaf</tissue>
    </source>
</reference>
<accession>A0A2P5WCJ1</accession>
<organism evidence="1 2">
    <name type="scientific">Gossypium barbadense</name>
    <name type="common">Sea Island cotton</name>
    <name type="synonym">Hibiscus barbadensis</name>
    <dbReference type="NCBI Taxonomy" id="3634"/>
    <lineage>
        <taxon>Eukaryota</taxon>
        <taxon>Viridiplantae</taxon>
        <taxon>Streptophyta</taxon>
        <taxon>Embryophyta</taxon>
        <taxon>Tracheophyta</taxon>
        <taxon>Spermatophyta</taxon>
        <taxon>Magnoliopsida</taxon>
        <taxon>eudicotyledons</taxon>
        <taxon>Gunneridae</taxon>
        <taxon>Pentapetalae</taxon>
        <taxon>rosids</taxon>
        <taxon>malvids</taxon>
        <taxon>Malvales</taxon>
        <taxon>Malvaceae</taxon>
        <taxon>Malvoideae</taxon>
        <taxon>Gossypium</taxon>
    </lineage>
</organism>
<sequence>MEVLRLHIRRKFSVLVFVLDHWPWHIRNKRMLVRKCEPSIKRPDFYLHKLPVWVHLSHIPLELCYVARAIGVPLYMDTITAGQSRLVYAKVCVEIDANQIIPRIIDIVLKDSSTRILWVEVPWIPQRCSKFSIFGHVDKACPKKLKENNKVQVSKDIQQGVGGNPWLLAGDFNVIADIKESLGSQCSSQLMRDIEEFLKCINGTYDLETGATMIASKAKRKNIHYSGTWAGLEC</sequence>
<dbReference type="EMBL" id="KZ668154">
    <property type="protein sequence ID" value="PPR88814.1"/>
    <property type="molecule type" value="Genomic_DNA"/>
</dbReference>
<dbReference type="AlphaFoldDB" id="A0A2P5WCJ1"/>
<dbReference type="Proteomes" id="UP000239757">
    <property type="component" value="Unassembled WGS sequence"/>
</dbReference>
<name>A0A2P5WCJ1_GOSBA</name>
<dbReference type="PANTHER" id="PTHR31286:SF165">
    <property type="entry name" value="DUF4283 DOMAIN-CONTAINING PROTEIN"/>
    <property type="match status" value="1"/>
</dbReference>